<proteinExistence type="predicted"/>
<dbReference type="OrthoDB" id="9800435at2"/>
<sequence>MREVFLNGSAGKIEGKYYHNKDIKAPLVLILHPHPQYGGSMDNKIVYNLYNIFINNGFSALRINFRGVGKSAGSFDKGVGELNDGATAADWLQNNNPSVVPFWVAGVSFGAWIAMQLVMRRPEIEGFVAISPPVNKYDFSFLSPCPIPGLIVQGDNDSISDESVVSQLASKLKSSIRSEYMQYSVIEKADHFFRDHIDTFNQVVDSYMKSRLLFESSQSNSVTNKKIKHRIIMQDEPVS</sequence>
<dbReference type="InterPro" id="IPR029058">
    <property type="entry name" value="AB_hydrolase_fold"/>
</dbReference>
<dbReference type="InterPro" id="IPR000383">
    <property type="entry name" value="Xaa-Pro-like_dom"/>
</dbReference>
<dbReference type="EMBL" id="LANX01000001">
    <property type="protein sequence ID" value="KJV68821.1"/>
    <property type="molecule type" value="Genomic_DNA"/>
</dbReference>
<dbReference type="STRING" id="1359163.NLO413_0186"/>
<organism evidence="2 3">
    <name type="scientific">Candidatus Neoehrlichia procyonis str. RAC413</name>
    <dbReference type="NCBI Taxonomy" id="1359163"/>
    <lineage>
        <taxon>Bacteria</taxon>
        <taxon>Pseudomonadati</taxon>
        <taxon>Pseudomonadota</taxon>
        <taxon>Alphaproteobacteria</taxon>
        <taxon>Rickettsiales</taxon>
        <taxon>Anaplasmataceae</taxon>
        <taxon>Candidatus Neoehrlichia</taxon>
    </lineage>
</organism>
<reference evidence="2 3" key="1">
    <citation type="submission" date="2015-02" db="EMBL/GenBank/DDBJ databases">
        <title>Genome Sequencing of Rickettsiales.</title>
        <authorList>
            <person name="Daugherty S.C."/>
            <person name="Su Q."/>
            <person name="Abolude K."/>
            <person name="Beier-Sexton M."/>
            <person name="Carlyon J.A."/>
            <person name="Carter R."/>
            <person name="Day N.P."/>
            <person name="Dumler S.J."/>
            <person name="Dyachenko V."/>
            <person name="Godinez A."/>
            <person name="Kurtti T.J."/>
            <person name="Lichay M."/>
            <person name="Mullins K.E."/>
            <person name="Ott S."/>
            <person name="Pappas-Brown V."/>
            <person name="Paris D.H."/>
            <person name="Patel P."/>
            <person name="Richards A.L."/>
            <person name="Sadzewicz L."/>
            <person name="Sears K."/>
            <person name="Seidman D."/>
            <person name="Sengamalay N."/>
            <person name="Stenos J."/>
            <person name="Tallon L.J."/>
            <person name="Vincent G."/>
            <person name="Fraser C.M."/>
            <person name="Munderloh U."/>
            <person name="Dunning-Hotopp J.C."/>
        </authorList>
    </citation>
    <scope>NUCLEOTIDE SEQUENCE [LARGE SCALE GENOMIC DNA]</scope>
    <source>
        <strain evidence="2 3">RAC413</strain>
    </source>
</reference>
<dbReference type="RefSeq" id="WP_045809333.1">
    <property type="nucleotide sequence ID" value="NZ_LANX01000001.1"/>
</dbReference>
<dbReference type="ESTHER" id="9rick-a0a0f3nm11">
    <property type="family name" value="Atu1826-like"/>
</dbReference>
<evidence type="ECO:0000259" key="1">
    <source>
        <dbReference type="Pfam" id="PF02129"/>
    </source>
</evidence>
<keyword evidence="3" id="KW-1185">Reference proteome</keyword>
<dbReference type="SUPFAM" id="SSF53474">
    <property type="entry name" value="alpha/beta-Hydrolases"/>
    <property type="match status" value="1"/>
</dbReference>
<name>A0A0F3NM11_9RICK</name>
<dbReference type="Proteomes" id="UP000033562">
    <property type="component" value="Unassembled WGS sequence"/>
</dbReference>
<evidence type="ECO:0000313" key="3">
    <source>
        <dbReference type="Proteomes" id="UP000033562"/>
    </source>
</evidence>
<dbReference type="PANTHER" id="PTHR42103:SF2">
    <property type="entry name" value="AB HYDROLASE-1 DOMAIN-CONTAINING PROTEIN"/>
    <property type="match status" value="1"/>
</dbReference>
<dbReference type="Pfam" id="PF02129">
    <property type="entry name" value="Peptidase_S15"/>
    <property type="match status" value="1"/>
</dbReference>
<feature type="domain" description="Xaa-Pro dipeptidyl-peptidase-like" evidence="1">
    <location>
        <begin position="25"/>
        <end position="175"/>
    </location>
</feature>
<accession>A0A0F3NM11</accession>
<dbReference type="AlphaFoldDB" id="A0A0F3NM11"/>
<gene>
    <name evidence="2" type="ORF">NLO413_0186</name>
</gene>
<dbReference type="GO" id="GO:0016787">
    <property type="term" value="F:hydrolase activity"/>
    <property type="evidence" value="ECO:0007669"/>
    <property type="project" value="UniProtKB-KW"/>
</dbReference>
<keyword evidence="2" id="KW-0378">Hydrolase</keyword>
<dbReference type="PATRIC" id="fig|1359163.3.peg.180"/>
<comment type="caution">
    <text evidence="2">The sequence shown here is derived from an EMBL/GenBank/DDBJ whole genome shotgun (WGS) entry which is preliminary data.</text>
</comment>
<evidence type="ECO:0000313" key="2">
    <source>
        <dbReference type="EMBL" id="KJV68821.1"/>
    </source>
</evidence>
<protein>
    <submittedName>
        <fullName evidence="2">Alpha/beta hydrolase family protein</fullName>
    </submittedName>
</protein>
<dbReference type="Gene3D" id="3.40.50.1820">
    <property type="entry name" value="alpha/beta hydrolase"/>
    <property type="match status" value="1"/>
</dbReference>
<dbReference type="PANTHER" id="PTHR42103">
    <property type="entry name" value="ALPHA/BETA-HYDROLASES SUPERFAMILY PROTEIN"/>
    <property type="match status" value="1"/>
</dbReference>